<reference evidence="1 2" key="1">
    <citation type="journal article" date="2018" name="Microbiome">
        <title>Fine metagenomic profile of the Mediterranean stratified and mixed water columns revealed by assembly and recruitment.</title>
        <authorList>
            <person name="Haro-Moreno J.M."/>
            <person name="Lopez-Perez M."/>
            <person name="De La Torre J.R."/>
            <person name="Picazo A."/>
            <person name="Camacho A."/>
            <person name="Rodriguez-Valera F."/>
        </authorList>
    </citation>
    <scope>NUCLEOTIDE SEQUENCE [LARGE SCALE GENOMIC DNA]</scope>
    <source>
        <strain evidence="1">MED-G57</strain>
    </source>
</reference>
<sequence>MPNLGMPDLNQYKMNPFSKDKSVQEKCSIPMILADAISITNFQEFGSSIDSNIIYRGRVDRVDYNCNIETDHSAGDLYITGTISLGQQASSNFYSLPAFVAIIKNNKEVISRKYINIDVNIPNNATIARFEYVESNYRINFEESRNPSDYQILVGFKLSADQADFNKNRN</sequence>
<organism evidence="1 2">
    <name type="scientific">PS1 clade bacterium</name>
    <dbReference type="NCBI Taxonomy" id="2175152"/>
    <lineage>
        <taxon>Bacteria</taxon>
        <taxon>Pseudomonadati</taxon>
        <taxon>Pseudomonadota</taxon>
        <taxon>Alphaproteobacteria</taxon>
        <taxon>PS1 clade</taxon>
    </lineage>
</organism>
<comment type="caution">
    <text evidence="1">The sequence shown here is derived from an EMBL/GenBank/DDBJ whole genome shotgun (WGS) entry which is preliminary data.</text>
</comment>
<dbReference type="AlphaFoldDB" id="A0A368DSE5"/>
<protein>
    <submittedName>
        <fullName evidence="1">Uncharacterized protein</fullName>
    </submittedName>
</protein>
<dbReference type="Proteomes" id="UP000253570">
    <property type="component" value="Unassembled WGS sequence"/>
</dbReference>
<accession>A0A368DSE5</accession>
<evidence type="ECO:0000313" key="2">
    <source>
        <dbReference type="Proteomes" id="UP000253570"/>
    </source>
</evidence>
<name>A0A368DSE5_9PROT</name>
<proteinExistence type="predicted"/>
<dbReference type="EMBL" id="QOQD01000003">
    <property type="protein sequence ID" value="RCL74131.1"/>
    <property type="molecule type" value="Genomic_DNA"/>
</dbReference>
<evidence type="ECO:0000313" key="1">
    <source>
        <dbReference type="EMBL" id="RCL74131.1"/>
    </source>
</evidence>
<gene>
    <name evidence="1" type="ORF">DBW71_01650</name>
</gene>